<sequence length="321" mass="34871">MKTILLLTLSLFLFFTNTYAKTWVINNMDANADFNEIVDAHNSSQVLDGDILYVEGSTERYTSFDCTKQLTIIGAGYYLAENRKTANMLSSMIVEIDFRAGSEGSTVIGMTFNGSSSAAPNFYANNITVKRCYTQGPIVIGNVNGARILSSDIYKISKGGTSVFFNEVVVCNNIIRSNLDISTCEFQKIENNILLGSDFSLNVAYFRNNIVLDGSAAISINSNYITHNIASNQLFDSNNYNVSDLNALFVNGDSPDMKYVLSESSFAKGKGHDGSDCGIFGGSTPYVVSGLPTIPVITELETDQAGNLNSGLSIRVKVSTY</sequence>
<accession>A0ABS5JYT3</accession>
<dbReference type="RefSeq" id="WP_212217259.1">
    <property type="nucleotide sequence ID" value="NZ_JAGUCO010000017.1"/>
</dbReference>
<keyword evidence="3" id="KW-1185">Reference proteome</keyword>
<dbReference type="Proteomes" id="UP000708576">
    <property type="component" value="Unassembled WGS sequence"/>
</dbReference>
<keyword evidence="1" id="KW-0732">Signal</keyword>
<evidence type="ECO:0000256" key="1">
    <source>
        <dbReference type="SAM" id="SignalP"/>
    </source>
</evidence>
<feature type="chain" id="PRO_5045640272" description="Right handed beta helix domain-containing protein" evidence="1">
    <location>
        <begin position="21"/>
        <end position="321"/>
    </location>
</feature>
<proteinExistence type="predicted"/>
<gene>
    <name evidence="2" type="ORF">KEM10_17155</name>
</gene>
<evidence type="ECO:0008006" key="4">
    <source>
        <dbReference type="Google" id="ProtNLM"/>
    </source>
</evidence>
<name>A0ABS5JYT3_9BACT</name>
<feature type="signal peptide" evidence="1">
    <location>
        <begin position="1"/>
        <end position="20"/>
    </location>
</feature>
<evidence type="ECO:0000313" key="2">
    <source>
        <dbReference type="EMBL" id="MBS2100018.1"/>
    </source>
</evidence>
<reference evidence="2 3" key="1">
    <citation type="journal article" date="2015" name="Int. J. Syst. Evol. Microbiol.">
        <title>Carboxylicivirga linearis sp. nov., isolated from a sea cucumber culture pond.</title>
        <authorList>
            <person name="Wang F.Q."/>
            <person name="Zhou Y.X."/>
            <person name="Lin X.Z."/>
            <person name="Chen G.J."/>
            <person name="Du Z.J."/>
        </authorList>
    </citation>
    <scope>NUCLEOTIDE SEQUENCE [LARGE SCALE GENOMIC DNA]</scope>
    <source>
        <strain evidence="2 3">FB218</strain>
    </source>
</reference>
<dbReference type="SUPFAM" id="SSF51126">
    <property type="entry name" value="Pectin lyase-like"/>
    <property type="match status" value="1"/>
</dbReference>
<organism evidence="2 3">
    <name type="scientific">Carboxylicivirga linearis</name>
    <dbReference type="NCBI Taxonomy" id="1628157"/>
    <lineage>
        <taxon>Bacteria</taxon>
        <taxon>Pseudomonadati</taxon>
        <taxon>Bacteroidota</taxon>
        <taxon>Bacteroidia</taxon>
        <taxon>Marinilabiliales</taxon>
        <taxon>Marinilabiliaceae</taxon>
        <taxon>Carboxylicivirga</taxon>
    </lineage>
</organism>
<protein>
    <recommendedName>
        <fullName evidence="4">Right handed beta helix domain-containing protein</fullName>
    </recommendedName>
</protein>
<comment type="caution">
    <text evidence="2">The sequence shown here is derived from an EMBL/GenBank/DDBJ whole genome shotgun (WGS) entry which is preliminary data.</text>
</comment>
<dbReference type="InterPro" id="IPR011050">
    <property type="entry name" value="Pectin_lyase_fold/virulence"/>
</dbReference>
<dbReference type="EMBL" id="JAGUCO010000017">
    <property type="protein sequence ID" value="MBS2100018.1"/>
    <property type="molecule type" value="Genomic_DNA"/>
</dbReference>
<evidence type="ECO:0000313" key="3">
    <source>
        <dbReference type="Proteomes" id="UP000708576"/>
    </source>
</evidence>